<dbReference type="EMBL" id="JAKHSK010000014">
    <property type="protein sequence ID" value="MCL6218905.1"/>
    <property type="molecule type" value="Genomic_DNA"/>
</dbReference>
<dbReference type="SUPFAM" id="SSF160631">
    <property type="entry name" value="SMI1/KNR4-like"/>
    <property type="match status" value="1"/>
</dbReference>
<dbReference type="InterPro" id="IPR037883">
    <property type="entry name" value="Knr4/Smi1-like_sf"/>
</dbReference>
<reference evidence="2" key="1">
    <citation type="submission" date="2022-01" db="EMBL/GenBank/DDBJ databases">
        <title>Genome sequencing of Zunongwangia sp. M21534 genome.</title>
        <authorList>
            <person name="Chen Y."/>
            <person name="Dong C."/>
            <person name="Shao Z."/>
        </authorList>
    </citation>
    <scope>NUCLEOTIDE SEQUENCE</scope>
    <source>
        <strain evidence="2">MCCC M21534</strain>
    </source>
</reference>
<dbReference type="AlphaFoldDB" id="A0A9X1ZTF0"/>
<evidence type="ECO:0000259" key="1">
    <source>
        <dbReference type="SMART" id="SM00860"/>
    </source>
</evidence>
<protein>
    <submittedName>
        <fullName evidence="2">SMI1/KNR4 family protein</fullName>
    </submittedName>
</protein>
<evidence type="ECO:0000313" key="3">
    <source>
        <dbReference type="Proteomes" id="UP001139521"/>
    </source>
</evidence>
<gene>
    <name evidence="2" type="ORF">L1967_11395</name>
</gene>
<dbReference type="PANTHER" id="PTHR47432">
    <property type="entry name" value="CELL WALL ASSEMBLY REGULATOR SMI1"/>
    <property type="match status" value="1"/>
</dbReference>
<dbReference type="InterPro" id="IPR051873">
    <property type="entry name" value="KNR4/SMI1_regulator"/>
</dbReference>
<accession>A0A9X1ZTF0</accession>
<feature type="domain" description="Knr4/Smi1-like" evidence="1">
    <location>
        <begin position="200"/>
        <end position="332"/>
    </location>
</feature>
<dbReference type="Proteomes" id="UP001139521">
    <property type="component" value="Unassembled WGS sequence"/>
</dbReference>
<dbReference type="InterPro" id="IPR018958">
    <property type="entry name" value="Knr4/Smi1-like_dom"/>
</dbReference>
<sequence>MMNPNAVYYTKLRHKKWSDFNFEPVQVTLLPEDIDYLSYENSFIFRDTLLKTLEEYTQHKVFKLLFITPDLNFNTNFYGVAYLEHKEVLTVSFQQTEIFNSWYDCIIDEEDENKPQLFMFSKQSYSYRPIDEKLQEQIFNHTGDFISNAIPNEFIAEELAKEKADFLAPFIHLDASYNLESIQQNFEKLVAKNSWNVITPKDHQQIYDEFEAEAGFAFPPLLKDFLSLHNGVENTPFLNAESILKEWKDWQSVYKDWTQDELWDTYSENEGKTLLMYTTPYWIPFFDLYNGNFIALDFAPTEKGTPGQVIRFGADQEIGYQIAESLEAFLDDLYLDEEEFLMA</sequence>
<dbReference type="PANTHER" id="PTHR47432:SF1">
    <property type="entry name" value="CELL WALL ASSEMBLY REGULATOR SMI1"/>
    <property type="match status" value="1"/>
</dbReference>
<keyword evidence="3" id="KW-1185">Reference proteome</keyword>
<organism evidence="2 3">
    <name type="scientific">Zunongwangia pacifica</name>
    <dbReference type="NCBI Taxonomy" id="2911062"/>
    <lineage>
        <taxon>Bacteria</taxon>
        <taxon>Pseudomonadati</taxon>
        <taxon>Bacteroidota</taxon>
        <taxon>Flavobacteriia</taxon>
        <taxon>Flavobacteriales</taxon>
        <taxon>Flavobacteriaceae</taxon>
        <taxon>Zunongwangia</taxon>
    </lineage>
</organism>
<proteinExistence type="predicted"/>
<evidence type="ECO:0000313" key="2">
    <source>
        <dbReference type="EMBL" id="MCL6218905.1"/>
    </source>
</evidence>
<dbReference type="SMART" id="SM00860">
    <property type="entry name" value="SMI1_KNR4"/>
    <property type="match status" value="1"/>
</dbReference>
<dbReference type="RefSeq" id="WP_249601754.1">
    <property type="nucleotide sequence ID" value="NZ_JAKHSK010000014.1"/>
</dbReference>
<comment type="caution">
    <text evidence="2">The sequence shown here is derived from an EMBL/GenBank/DDBJ whole genome shotgun (WGS) entry which is preliminary data.</text>
</comment>
<dbReference type="Gene3D" id="3.40.1580.10">
    <property type="entry name" value="SMI1/KNR4-like"/>
    <property type="match status" value="1"/>
</dbReference>
<dbReference type="Pfam" id="PF09346">
    <property type="entry name" value="SMI1_KNR4"/>
    <property type="match status" value="1"/>
</dbReference>
<name>A0A9X1ZTF0_9FLAO</name>